<evidence type="ECO:0000313" key="3">
    <source>
        <dbReference type="Proteomes" id="UP000237246"/>
    </source>
</evidence>
<protein>
    <submittedName>
        <fullName evidence="2">Uncharacterized protein</fullName>
    </submittedName>
</protein>
<keyword evidence="1" id="KW-0812">Transmembrane</keyword>
<evidence type="ECO:0000313" key="2">
    <source>
        <dbReference type="EMBL" id="POI32812.1"/>
    </source>
</evidence>
<reference evidence="2 3" key="1">
    <citation type="submission" date="2018-01" db="EMBL/GenBank/DDBJ databases">
        <title>Comparison of the Chinese Bamboo Partridge and Red Junglefowl genome sequences highlights the importance of demography in genome evolution.</title>
        <authorList>
            <person name="Tiley G.P."/>
            <person name="Kimball R.T."/>
            <person name="Braun E.L."/>
            <person name="Burleigh J.G."/>
        </authorList>
    </citation>
    <scope>NUCLEOTIDE SEQUENCE [LARGE SCALE GENOMIC DNA]</scope>
    <source>
        <strain evidence="2">RTK389</strain>
        <tissue evidence="2">Blood</tissue>
    </source>
</reference>
<gene>
    <name evidence="2" type="ORF">CIB84_003436</name>
</gene>
<dbReference type="Proteomes" id="UP000237246">
    <property type="component" value="Unassembled WGS sequence"/>
</dbReference>
<name>A0A2P4T8W7_BAMTH</name>
<feature type="transmembrane region" description="Helical" evidence="1">
    <location>
        <begin position="60"/>
        <end position="80"/>
    </location>
</feature>
<keyword evidence="3" id="KW-1185">Reference proteome</keyword>
<dbReference type="AlphaFoldDB" id="A0A2P4T8W7"/>
<sequence>MSLASYHDIKYSNPEGSQILYINNGSRQTSHNLNYRVFKEKHRASHAESYLTVPLIKLTVLHLPVTVTVFSLLHPLFCYFKKLHKVWNDVKM</sequence>
<comment type="caution">
    <text evidence="2">The sequence shown here is derived from an EMBL/GenBank/DDBJ whole genome shotgun (WGS) entry which is preliminary data.</text>
</comment>
<evidence type="ECO:0000256" key="1">
    <source>
        <dbReference type="SAM" id="Phobius"/>
    </source>
</evidence>
<organism evidence="2 3">
    <name type="scientific">Bambusicola thoracicus</name>
    <name type="common">Chinese bamboo-partridge</name>
    <name type="synonym">Perdix thoracica</name>
    <dbReference type="NCBI Taxonomy" id="9083"/>
    <lineage>
        <taxon>Eukaryota</taxon>
        <taxon>Metazoa</taxon>
        <taxon>Chordata</taxon>
        <taxon>Craniata</taxon>
        <taxon>Vertebrata</taxon>
        <taxon>Euteleostomi</taxon>
        <taxon>Archelosauria</taxon>
        <taxon>Archosauria</taxon>
        <taxon>Dinosauria</taxon>
        <taxon>Saurischia</taxon>
        <taxon>Theropoda</taxon>
        <taxon>Coelurosauria</taxon>
        <taxon>Aves</taxon>
        <taxon>Neognathae</taxon>
        <taxon>Galloanserae</taxon>
        <taxon>Galliformes</taxon>
        <taxon>Phasianidae</taxon>
        <taxon>Perdicinae</taxon>
        <taxon>Bambusicola</taxon>
    </lineage>
</organism>
<accession>A0A2P4T8W7</accession>
<keyword evidence="1" id="KW-0472">Membrane</keyword>
<dbReference type="EMBL" id="PPHD01004913">
    <property type="protein sequence ID" value="POI32812.1"/>
    <property type="molecule type" value="Genomic_DNA"/>
</dbReference>
<keyword evidence="1" id="KW-1133">Transmembrane helix</keyword>
<proteinExistence type="predicted"/>